<dbReference type="STRING" id="484498.SAMN05421686_102227"/>
<accession>A0A1N7JWU1</accession>
<proteinExistence type="predicted"/>
<organism evidence="1 2">
    <name type="scientific">Thalassolituus maritimus</name>
    <dbReference type="NCBI Taxonomy" id="484498"/>
    <lineage>
        <taxon>Bacteria</taxon>
        <taxon>Pseudomonadati</taxon>
        <taxon>Pseudomonadota</taxon>
        <taxon>Gammaproteobacteria</taxon>
        <taxon>Oceanospirillales</taxon>
        <taxon>Oceanospirillaceae</taxon>
        <taxon>Thalassolituus</taxon>
    </lineage>
</organism>
<gene>
    <name evidence="1" type="ORF">SAMN05421686_102227</name>
</gene>
<protein>
    <submittedName>
        <fullName evidence="1">Uncharacterized protein</fullName>
    </submittedName>
</protein>
<evidence type="ECO:0000313" key="2">
    <source>
        <dbReference type="Proteomes" id="UP000185639"/>
    </source>
</evidence>
<reference evidence="2" key="1">
    <citation type="submission" date="2017-01" db="EMBL/GenBank/DDBJ databases">
        <authorList>
            <person name="Varghese N."/>
            <person name="Submissions S."/>
        </authorList>
    </citation>
    <scope>NUCLEOTIDE SEQUENCE [LARGE SCALE GENOMIC DNA]</scope>
    <source>
        <strain evidence="2">DSM 24913</strain>
    </source>
</reference>
<sequence length="79" mass="9587">MNNEKYFAEVERELLSRFHITLEDTGYEKLDWIERFDCEDAKQDVAMFGMKYDLTEMENLSLTSQYRSFQKSHPTNHRQ</sequence>
<dbReference type="EMBL" id="FTOH01000002">
    <property type="protein sequence ID" value="SIS53790.1"/>
    <property type="molecule type" value="Genomic_DNA"/>
</dbReference>
<evidence type="ECO:0000313" key="1">
    <source>
        <dbReference type="EMBL" id="SIS53790.1"/>
    </source>
</evidence>
<name>A0A1N7JWU1_9GAMM</name>
<dbReference type="AlphaFoldDB" id="A0A1N7JWU1"/>
<dbReference type="Proteomes" id="UP000185639">
    <property type="component" value="Unassembled WGS sequence"/>
</dbReference>
<keyword evidence="2" id="KW-1185">Reference proteome</keyword>